<dbReference type="Gene3D" id="3.90.75.20">
    <property type="match status" value="1"/>
</dbReference>
<dbReference type="InterPro" id="IPR044925">
    <property type="entry name" value="His-Me_finger_sf"/>
</dbReference>
<dbReference type="InterPro" id="IPR003615">
    <property type="entry name" value="HNH_nuc"/>
</dbReference>
<proteinExistence type="predicted"/>
<evidence type="ECO:0000259" key="1">
    <source>
        <dbReference type="Pfam" id="PF13392"/>
    </source>
</evidence>
<comment type="caution">
    <text evidence="2">The sequence shown here is derived from an EMBL/GenBank/DDBJ whole genome shotgun (WGS) entry which is preliminary data.</text>
</comment>
<reference evidence="2" key="1">
    <citation type="journal article" date="2015" name="Nature">
        <title>Complex archaea that bridge the gap between prokaryotes and eukaryotes.</title>
        <authorList>
            <person name="Spang A."/>
            <person name="Saw J.H."/>
            <person name="Jorgensen S.L."/>
            <person name="Zaremba-Niedzwiedzka K."/>
            <person name="Martijn J."/>
            <person name="Lind A.E."/>
            <person name="van Eijk R."/>
            <person name="Schleper C."/>
            <person name="Guy L."/>
            <person name="Ettema T.J."/>
        </authorList>
    </citation>
    <scope>NUCLEOTIDE SEQUENCE</scope>
</reference>
<name>A0A0F9KTJ2_9ZZZZ</name>
<evidence type="ECO:0000313" key="2">
    <source>
        <dbReference type="EMBL" id="KKM78111.1"/>
    </source>
</evidence>
<dbReference type="SUPFAM" id="SSF54060">
    <property type="entry name" value="His-Me finger endonucleases"/>
    <property type="match status" value="1"/>
</dbReference>
<gene>
    <name evidence="2" type="ORF">LCGC14_1363190</name>
</gene>
<feature type="domain" description="HNH nuclease" evidence="1">
    <location>
        <begin position="126"/>
        <end position="153"/>
    </location>
</feature>
<dbReference type="Pfam" id="PF13392">
    <property type="entry name" value="HNH_3"/>
    <property type="match status" value="1"/>
</dbReference>
<protein>
    <recommendedName>
        <fullName evidence="1">HNH nuclease domain-containing protein</fullName>
    </recommendedName>
</protein>
<organism evidence="2">
    <name type="scientific">marine sediment metagenome</name>
    <dbReference type="NCBI Taxonomy" id="412755"/>
    <lineage>
        <taxon>unclassified sequences</taxon>
        <taxon>metagenomes</taxon>
        <taxon>ecological metagenomes</taxon>
    </lineage>
</organism>
<dbReference type="EMBL" id="LAZR01008540">
    <property type="protein sequence ID" value="KKM78111.1"/>
    <property type="molecule type" value="Genomic_DNA"/>
</dbReference>
<sequence>MAKEEVVKETEIAPIEADDRLCECGCCELAGFYKKTDLSRGIIKGKPKRFKLNHHTIGFRNIRWNYGRVDSKGTYILLLKPRHPFPSRQKRYVYEHRLVMEDFLRQNYPNHKALIGINAKLYLRPEYIVHHINGNIKDNRIENLEFMKASQHNKLHEPQRDEFTGRFLRKE</sequence>
<accession>A0A0F9KTJ2</accession>
<dbReference type="AlphaFoldDB" id="A0A0F9KTJ2"/>